<evidence type="ECO:0000256" key="1">
    <source>
        <dbReference type="ARBA" id="ARBA00022729"/>
    </source>
</evidence>
<organism evidence="2 3">
    <name type="scientific">Sneathiella chinensis</name>
    <dbReference type="NCBI Taxonomy" id="349750"/>
    <lineage>
        <taxon>Bacteria</taxon>
        <taxon>Pseudomonadati</taxon>
        <taxon>Pseudomonadota</taxon>
        <taxon>Alphaproteobacteria</taxon>
        <taxon>Sneathiellales</taxon>
        <taxon>Sneathiellaceae</taxon>
        <taxon>Sneathiella</taxon>
    </lineage>
</organism>
<dbReference type="InterPro" id="IPR006311">
    <property type="entry name" value="TAT_signal"/>
</dbReference>
<dbReference type="InterPro" id="IPR018389">
    <property type="entry name" value="DctP_fam"/>
</dbReference>
<evidence type="ECO:0008006" key="4">
    <source>
        <dbReference type="Google" id="ProtNLM"/>
    </source>
</evidence>
<dbReference type="InterPro" id="IPR038404">
    <property type="entry name" value="TRAP_DctP_sf"/>
</dbReference>
<evidence type="ECO:0000313" key="2">
    <source>
        <dbReference type="EMBL" id="GLQ06079.1"/>
    </source>
</evidence>
<gene>
    <name evidence="2" type="ORF">GCM10007924_13000</name>
</gene>
<name>A0ABQ5U1P4_9PROT</name>
<proteinExistence type="predicted"/>
<dbReference type="RefSeq" id="WP_169560146.1">
    <property type="nucleotide sequence ID" value="NZ_BSNF01000006.1"/>
</dbReference>
<protein>
    <recommendedName>
        <fullName evidence="4">ABC transporter substrate-binding protein</fullName>
    </recommendedName>
</protein>
<dbReference type="PROSITE" id="PS51318">
    <property type="entry name" value="TAT"/>
    <property type="match status" value="1"/>
</dbReference>
<dbReference type="PANTHER" id="PTHR33376:SF5">
    <property type="entry name" value="EXTRACYTOPLASMIC SOLUTE RECEPTOR PROTEIN"/>
    <property type="match status" value="1"/>
</dbReference>
<keyword evidence="1" id="KW-0732">Signal</keyword>
<dbReference type="NCBIfam" id="NF037995">
    <property type="entry name" value="TRAP_S1"/>
    <property type="match status" value="1"/>
</dbReference>
<dbReference type="EMBL" id="BSNF01000006">
    <property type="protein sequence ID" value="GLQ06079.1"/>
    <property type="molecule type" value="Genomic_DNA"/>
</dbReference>
<accession>A0ABQ5U1P4</accession>
<reference evidence="2" key="2">
    <citation type="submission" date="2023-01" db="EMBL/GenBank/DDBJ databases">
        <title>Draft genome sequence of Sneathiella chinensis strain NBRC 103408.</title>
        <authorList>
            <person name="Sun Q."/>
            <person name="Mori K."/>
        </authorList>
    </citation>
    <scope>NUCLEOTIDE SEQUENCE</scope>
    <source>
        <strain evidence="2">NBRC 103408</strain>
    </source>
</reference>
<sequence length="346" mass="37386">MTKTTQGINRRHALAGGAAAVAAPFMIGKAAAATKVTWKVQSHWPKASSSFGDSLMIIAEELKKNTDGQFELQLFGAGEFAKGREIFNIVRRGVVEMGTISPGYILGEAPTAGIALGVPGTFREAWEFSHFLKNMGFEDLFNEDLAAHGVVSRAEKIYPTELVVSKPINSLADFSSLKLRSSGSYLKFLEAAGASTQNIAGPELYSSLASGVVDGAHWGAAQGALSMSLWEVAKYHMKPTMGLAVDTLIMNQKAIDDLPADLRSEFFNLLDMRFWKRTAEYQYKEKLALTKGLKEQNITIAQFPPDVLEKFSEASSAILAEESAKGGNATKAADLLVSFLKGMGYV</sequence>
<dbReference type="Pfam" id="PF03480">
    <property type="entry name" value="DctP"/>
    <property type="match status" value="1"/>
</dbReference>
<reference evidence="2" key="1">
    <citation type="journal article" date="2014" name="Int. J. Syst. Evol. Microbiol.">
        <title>Complete genome of a new Firmicutes species belonging to the dominant human colonic microbiota ('Ruminococcus bicirculans') reveals two chromosomes and a selective capacity to utilize plant glucans.</title>
        <authorList>
            <consortium name="NISC Comparative Sequencing Program"/>
            <person name="Wegmann U."/>
            <person name="Louis P."/>
            <person name="Goesmann A."/>
            <person name="Henrissat B."/>
            <person name="Duncan S.H."/>
            <person name="Flint H.J."/>
        </authorList>
    </citation>
    <scope>NUCLEOTIDE SEQUENCE</scope>
    <source>
        <strain evidence="2">NBRC 103408</strain>
    </source>
</reference>
<evidence type="ECO:0000313" key="3">
    <source>
        <dbReference type="Proteomes" id="UP001161409"/>
    </source>
</evidence>
<dbReference type="Gene3D" id="3.40.190.170">
    <property type="entry name" value="Bacterial extracellular solute-binding protein, family 7"/>
    <property type="match status" value="1"/>
</dbReference>
<comment type="caution">
    <text evidence="2">The sequence shown here is derived from an EMBL/GenBank/DDBJ whole genome shotgun (WGS) entry which is preliminary data.</text>
</comment>
<keyword evidence="3" id="KW-1185">Reference proteome</keyword>
<dbReference type="PANTHER" id="PTHR33376">
    <property type="match status" value="1"/>
</dbReference>
<dbReference type="Proteomes" id="UP001161409">
    <property type="component" value="Unassembled WGS sequence"/>
</dbReference>